<evidence type="ECO:0000256" key="5">
    <source>
        <dbReference type="ARBA" id="ARBA00022729"/>
    </source>
</evidence>
<dbReference type="FunFam" id="1.20.1250.10:FF:000042">
    <property type="entry name" value="Somatolactin alpha"/>
    <property type="match status" value="1"/>
</dbReference>
<reference evidence="10" key="3">
    <citation type="submission" date="2025-09" db="UniProtKB">
        <authorList>
            <consortium name="Ensembl"/>
        </authorList>
    </citation>
    <scope>IDENTIFICATION</scope>
</reference>
<dbReference type="GO" id="GO:0046427">
    <property type="term" value="P:positive regulation of receptor signaling pathway via JAK-STAT"/>
    <property type="evidence" value="ECO:0007669"/>
    <property type="project" value="TreeGrafter"/>
</dbReference>
<dbReference type="OMA" id="ITHCASI"/>
<evidence type="ECO:0000256" key="8">
    <source>
        <dbReference type="RuleBase" id="RU003618"/>
    </source>
</evidence>
<organism evidence="10 11">
    <name type="scientific">Sparus aurata</name>
    <name type="common">Gilthead sea bream</name>
    <dbReference type="NCBI Taxonomy" id="8175"/>
    <lineage>
        <taxon>Eukaryota</taxon>
        <taxon>Metazoa</taxon>
        <taxon>Chordata</taxon>
        <taxon>Craniata</taxon>
        <taxon>Vertebrata</taxon>
        <taxon>Euteleostomi</taxon>
        <taxon>Actinopterygii</taxon>
        <taxon>Neopterygii</taxon>
        <taxon>Teleostei</taxon>
        <taxon>Neoteleostei</taxon>
        <taxon>Acanthomorphata</taxon>
        <taxon>Eupercaria</taxon>
        <taxon>Spariformes</taxon>
        <taxon>Sparidae</taxon>
        <taxon>Sparus</taxon>
    </lineage>
</organism>
<name>A0A671VPI2_SPAAU</name>
<sequence length="233" mass="27026">MIIFNLMSIKQGQWAVLLWPYLLTASIPLDCRDEQGGLSHCPSISQEKLLDRVIQHAELIYRVSEESCSLFEEMFIPFPLQLQRNQAGYPCITKALPIPSSKSEIQQISDKWLLHSVLMLVQSWIEPLVYLQTTLNRYDGVPDMLLNKTKWVSEKLMSLEQGVVVLIKKMLDEEMMTTTYSEQGLFQDDGQPEMLEYVMRDYTLLSCFKKDAHKMEILLKLLKCRQNDMHSCA</sequence>
<evidence type="ECO:0000256" key="9">
    <source>
        <dbReference type="SAM" id="SignalP"/>
    </source>
</evidence>
<dbReference type="Ensembl" id="ENSSAUT00010029645.1">
    <property type="protein sequence ID" value="ENSSAUP00010028114.1"/>
    <property type="gene ID" value="ENSSAUG00010012050.1"/>
</dbReference>
<keyword evidence="3" id="KW-0964">Secreted</keyword>
<dbReference type="GeneTree" id="ENSGT00950000182818"/>
<evidence type="ECO:0000256" key="1">
    <source>
        <dbReference type="ARBA" id="ARBA00004613"/>
    </source>
</evidence>
<dbReference type="InParanoid" id="A0A671VPI2"/>
<dbReference type="SUPFAM" id="SSF47266">
    <property type="entry name" value="4-helical cytokines"/>
    <property type="match status" value="1"/>
</dbReference>
<dbReference type="GO" id="GO:0048513">
    <property type="term" value="P:animal organ development"/>
    <property type="evidence" value="ECO:0007669"/>
    <property type="project" value="TreeGrafter"/>
</dbReference>
<comment type="similarity">
    <text evidence="2 8">Belongs to the somatotropin/prolactin family.</text>
</comment>
<keyword evidence="6" id="KW-1015">Disulfide bond</keyword>
<evidence type="ECO:0000256" key="7">
    <source>
        <dbReference type="ARBA" id="ARBA00023180"/>
    </source>
</evidence>
<dbReference type="InterPro" id="IPR001400">
    <property type="entry name" value="Somatotropin/Prolactin"/>
</dbReference>
<reference evidence="10" key="2">
    <citation type="submission" date="2025-08" db="UniProtKB">
        <authorList>
            <consortium name="Ensembl"/>
        </authorList>
    </citation>
    <scope>IDENTIFICATION</scope>
</reference>
<dbReference type="InterPro" id="IPR018116">
    <property type="entry name" value="Somatotropin_CS"/>
</dbReference>
<feature type="chain" id="PRO_5025457935" evidence="9">
    <location>
        <begin position="25"/>
        <end position="233"/>
    </location>
</feature>
<evidence type="ECO:0000256" key="4">
    <source>
        <dbReference type="ARBA" id="ARBA00022702"/>
    </source>
</evidence>
<evidence type="ECO:0000256" key="2">
    <source>
        <dbReference type="ARBA" id="ARBA00008474"/>
    </source>
</evidence>
<dbReference type="Proteomes" id="UP000472265">
    <property type="component" value="Chromosome 18"/>
</dbReference>
<dbReference type="GO" id="GO:0045927">
    <property type="term" value="P:positive regulation of growth"/>
    <property type="evidence" value="ECO:0007669"/>
    <property type="project" value="TreeGrafter"/>
</dbReference>
<dbReference type="PRINTS" id="PR00836">
    <property type="entry name" value="SOMATOTROPIN"/>
</dbReference>
<evidence type="ECO:0000313" key="11">
    <source>
        <dbReference type="Proteomes" id="UP000472265"/>
    </source>
</evidence>
<gene>
    <name evidence="10" type="primary">LOC115569039</name>
</gene>
<dbReference type="GO" id="GO:0070186">
    <property type="term" value="F:growth hormone activity"/>
    <property type="evidence" value="ECO:0007669"/>
    <property type="project" value="TreeGrafter"/>
</dbReference>
<dbReference type="PROSITE" id="PS00338">
    <property type="entry name" value="SOMATOTROPIN_2"/>
    <property type="match status" value="1"/>
</dbReference>
<dbReference type="PANTHER" id="PTHR11417">
    <property type="entry name" value="SOMATOTROPIN,PROLACTIN"/>
    <property type="match status" value="1"/>
</dbReference>
<dbReference type="GO" id="GO:0005131">
    <property type="term" value="F:growth hormone receptor binding"/>
    <property type="evidence" value="ECO:0007669"/>
    <property type="project" value="TreeGrafter"/>
</dbReference>
<keyword evidence="11" id="KW-1185">Reference proteome</keyword>
<reference evidence="10" key="1">
    <citation type="submission" date="2021-04" db="EMBL/GenBank/DDBJ databases">
        <authorList>
            <consortium name="Wellcome Sanger Institute Data Sharing"/>
        </authorList>
    </citation>
    <scope>NUCLEOTIDE SEQUENCE [LARGE SCALE GENOMIC DNA]</scope>
</reference>
<dbReference type="Gene3D" id="1.20.1250.10">
    <property type="match status" value="1"/>
</dbReference>
<keyword evidence="7" id="KW-0325">Glycoprotein</keyword>
<evidence type="ECO:0000313" key="10">
    <source>
        <dbReference type="Ensembl" id="ENSSAUP00010028114.1"/>
    </source>
</evidence>
<accession>A0A671VPI2</accession>
<dbReference type="GO" id="GO:0005615">
    <property type="term" value="C:extracellular space"/>
    <property type="evidence" value="ECO:0007669"/>
    <property type="project" value="TreeGrafter"/>
</dbReference>
<proteinExistence type="inferred from homology"/>
<evidence type="ECO:0000256" key="3">
    <source>
        <dbReference type="ARBA" id="ARBA00022525"/>
    </source>
</evidence>
<dbReference type="GO" id="GO:0060396">
    <property type="term" value="P:growth hormone receptor signaling pathway"/>
    <property type="evidence" value="ECO:0007669"/>
    <property type="project" value="TreeGrafter"/>
</dbReference>
<protein>
    <submittedName>
        <fullName evidence="10">Somatolactin alpha</fullName>
    </submittedName>
</protein>
<dbReference type="InterPro" id="IPR009079">
    <property type="entry name" value="4_helix_cytokine-like_core"/>
</dbReference>
<keyword evidence="5 9" id="KW-0732">Signal</keyword>
<dbReference type="PANTHER" id="PTHR11417:SF3">
    <property type="entry name" value="SOMATOLACTIN ALPHA ISOFORM X1-RELATED"/>
    <property type="match status" value="1"/>
</dbReference>
<dbReference type="PROSITE" id="PS00266">
    <property type="entry name" value="SOMATOTROPIN_1"/>
    <property type="match status" value="1"/>
</dbReference>
<evidence type="ECO:0000256" key="6">
    <source>
        <dbReference type="ARBA" id="ARBA00023157"/>
    </source>
</evidence>
<feature type="signal peptide" evidence="9">
    <location>
        <begin position="1"/>
        <end position="24"/>
    </location>
</feature>
<keyword evidence="4 8" id="KW-0372">Hormone</keyword>
<dbReference type="GO" id="GO:0031667">
    <property type="term" value="P:response to nutrient levels"/>
    <property type="evidence" value="ECO:0007669"/>
    <property type="project" value="TreeGrafter"/>
</dbReference>
<dbReference type="AlphaFoldDB" id="A0A671VPI2"/>
<comment type="subcellular location">
    <subcellularLocation>
        <location evidence="1 8">Secreted</location>
    </subcellularLocation>
</comment>
<dbReference type="Pfam" id="PF00103">
    <property type="entry name" value="Hormone_1"/>
    <property type="match status" value="1"/>
</dbReference>